<sequence length="506" mass="55052">MPVNLLSDPIFSAEGGRRLNLPGLFAALACDEVRGFPRLRAHQRAAWHMFRVQLAALALDKAGRAEPPQDEADWHALLVALTEGVAGPWDLTGPDRTKPAFLQPPDPGGLKWEPVATPDALDLLITSRNHDLKSEIAAQAAPEDWVYALISLQTSEGYGGRGNFGIARMNGGSSSRAMLGLAPAGPDGRPDPASWWRRDLALVLRNRNAPTLLTRGGKALLWTLPWPEGRQIPALEMDPLAIEVCRRIRLVARDGTVVAERAASKAARVEAKAFNGVLDDPWAPVNVKDATPKTLTLGEGGRFHYRRMVDLLTGGYWQLPLAARLDEGEVAGNMVLVAEALARGNSKTDGLQSRNVPMPKRVRGLADIRNRIARAAQEQMAEIAAADAALREAVALYAARGDFETVGKPQRQRAAAARERLDATADRIFFDHLWARIAGMDEGDDALAEARANFRAVLVTTARDELTRAFDAIPCARIHAPRARIRARGRLEGALRKANLLEVTHA</sequence>
<proteinExistence type="predicted"/>
<evidence type="ECO:0000313" key="1">
    <source>
        <dbReference type="EMBL" id="ABV94948.1"/>
    </source>
</evidence>
<dbReference type="eggNOG" id="ENOG502Z99F">
    <property type="taxonomic scope" value="Bacteria"/>
</dbReference>
<dbReference type="STRING" id="398580.Dshi_3215"/>
<name>A8LM39_DINSH</name>
<reference evidence="2" key="1">
    <citation type="journal article" date="2010" name="ISME J.">
        <title>The complete genome sequence of the algal symbiont Dinoroseobacter shibae: a hitchhiker's guide to life in the sea.</title>
        <authorList>
            <person name="Wagner-Dobler I."/>
            <person name="Ballhausen B."/>
            <person name="Berger M."/>
            <person name="Brinkhoff T."/>
            <person name="Buchholz I."/>
            <person name="Bunk B."/>
            <person name="Cypionka H."/>
            <person name="Daniel R."/>
            <person name="Drepper T."/>
            <person name="Gerdts G."/>
            <person name="Hahnke S."/>
            <person name="Han C."/>
            <person name="Jahn D."/>
            <person name="Kalhoefer D."/>
            <person name="Kiss H."/>
            <person name="Klenk H.P."/>
            <person name="Kyrpides N."/>
            <person name="Liebl W."/>
            <person name="Liesegang H."/>
            <person name="Meincke L."/>
            <person name="Pati A."/>
            <person name="Petersen J."/>
            <person name="Piekarski T."/>
            <person name="Pommerenke C."/>
            <person name="Pradella S."/>
            <person name="Pukall R."/>
            <person name="Rabus R."/>
            <person name="Stackebrandt E."/>
            <person name="Thole S."/>
            <person name="Thompson L."/>
            <person name="Tielen P."/>
            <person name="Tomasch J."/>
            <person name="von Jan M."/>
            <person name="Wanphrut N."/>
            <person name="Wichels A."/>
            <person name="Zech H."/>
            <person name="Simon M."/>
        </authorList>
    </citation>
    <scope>NUCLEOTIDE SEQUENCE [LARGE SCALE GENOMIC DNA]</scope>
    <source>
        <strain evidence="2">DSM 16493 / NCIMB 14021 / DFL 12</strain>
    </source>
</reference>
<gene>
    <name evidence="1" type="primary">cse1</name>
    <name evidence="1" type="ordered locus">Dshi_3215</name>
</gene>
<organism evidence="1 2">
    <name type="scientific">Dinoroseobacter shibae (strain DSM 16493 / NCIMB 14021 / DFL 12)</name>
    <dbReference type="NCBI Taxonomy" id="398580"/>
    <lineage>
        <taxon>Bacteria</taxon>
        <taxon>Pseudomonadati</taxon>
        <taxon>Pseudomonadota</taxon>
        <taxon>Alphaproteobacteria</taxon>
        <taxon>Rhodobacterales</taxon>
        <taxon>Roseobacteraceae</taxon>
        <taxon>Dinoroseobacter</taxon>
    </lineage>
</organism>
<protein>
    <submittedName>
        <fullName evidence="1">CRISPR-associated protein, Cse1 family</fullName>
    </submittedName>
</protein>
<keyword evidence="2" id="KW-1185">Reference proteome</keyword>
<dbReference type="KEGG" id="dsh:Dshi_3215"/>
<accession>A8LM39</accession>
<evidence type="ECO:0000313" key="2">
    <source>
        <dbReference type="Proteomes" id="UP000006833"/>
    </source>
</evidence>
<dbReference type="Proteomes" id="UP000006833">
    <property type="component" value="Chromosome"/>
</dbReference>
<dbReference type="HOGENOM" id="CLU_538328_0_0_5"/>
<dbReference type="EMBL" id="CP000830">
    <property type="protein sequence ID" value="ABV94948.1"/>
    <property type="molecule type" value="Genomic_DNA"/>
</dbReference>
<dbReference type="AlphaFoldDB" id="A8LM39"/>